<dbReference type="Proteomes" id="UP001627154">
    <property type="component" value="Unassembled WGS sequence"/>
</dbReference>
<organism evidence="1 2">
    <name type="scientific">Trichogramma kaykai</name>
    <dbReference type="NCBI Taxonomy" id="54128"/>
    <lineage>
        <taxon>Eukaryota</taxon>
        <taxon>Metazoa</taxon>
        <taxon>Ecdysozoa</taxon>
        <taxon>Arthropoda</taxon>
        <taxon>Hexapoda</taxon>
        <taxon>Insecta</taxon>
        <taxon>Pterygota</taxon>
        <taxon>Neoptera</taxon>
        <taxon>Endopterygota</taxon>
        <taxon>Hymenoptera</taxon>
        <taxon>Apocrita</taxon>
        <taxon>Proctotrupomorpha</taxon>
        <taxon>Chalcidoidea</taxon>
        <taxon>Trichogrammatidae</taxon>
        <taxon>Trichogramma</taxon>
    </lineage>
</organism>
<name>A0ABD2XCE8_9HYME</name>
<keyword evidence="2" id="KW-1185">Reference proteome</keyword>
<protein>
    <submittedName>
        <fullName evidence="1">Uncharacterized protein</fullName>
    </submittedName>
</protein>
<dbReference type="EMBL" id="JBJJXI010000032">
    <property type="protein sequence ID" value="KAL3402783.1"/>
    <property type="molecule type" value="Genomic_DNA"/>
</dbReference>
<comment type="caution">
    <text evidence="1">The sequence shown here is derived from an EMBL/GenBank/DDBJ whole genome shotgun (WGS) entry which is preliminary data.</text>
</comment>
<sequence length="67" mass="8209">MDAMSLDEESTFDDYDSEEYYGQVNEEKLRELRERKRDFYSLIRDWKGRLPNLRDVFRGAEIDQLVR</sequence>
<proteinExistence type="predicted"/>
<evidence type="ECO:0000313" key="2">
    <source>
        <dbReference type="Proteomes" id="UP001627154"/>
    </source>
</evidence>
<dbReference type="AlphaFoldDB" id="A0ABD2XCE8"/>
<reference evidence="1 2" key="1">
    <citation type="journal article" date="2024" name="bioRxiv">
        <title>A reference genome for Trichogramma kaykai: A tiny desert-dwelling parasitoid wasp with competing sex-ratio distorters.</title>
        <authorList>
            <person name="Culotta J."/>
            <person name="Lindsey A.R."/>
        </authorList>
    </citation>
    <scope>NUCLEOTIDE SEQUENCE [LARGE SCALE GENOMIC DNA]</scope>
    <source>
        <strain evidence="1 2">KSX58</strain>
    </source>
</reference>
<accession>A0ABD2XCE8</accession>
<evidence type="ECO:0000313" key="1">
    <source>
        <dbReference type="EMBL" id="KAL3402783.1"/>
    </source>
</evidence>
<gene>
    <name evidence="1" type="ORF">TKK_003969</name>
</gene>